<keyword evidence="1" id="KW-0614">Plasmid</keyword>
<dbReference type="RefSeq" id="WP_040113581.1">
    <property type="nucleotide sequence ID" value="NZ_CP006906.1"/>
</dbReference>
<dbReference type="EMBL" id="CP006906">
    <property type="protein sequence ID" value="AIY85205.1"/>
    <property type="molecule type" value="Genomic_DNA"/>
</dbReference>
<dbReference type="HOGENOM" id="CLU_2033970_0_0_9"/>
<geneLocation type="plasmid" evidence="1 2">
    <name>pCBJ</name>
</geneLocation>
<evidence type="ECO:0000313" key="1">
    <source>
        <dbReference type="EMBL" id="AIY85205.1"/>
    </source>
</evidence>
<organism evidence="1 2">
    <name type="scientific">Clostridium baratii str. Sullivan</name>
    <dbReference type="NCBI Taxonomy" id="1415775"/>
    <lineage>
        <taxon>Bacteria</taxon>
        <taxon>Bacillati</taxon>
        <taxon>Bacillota</taxon>
        <taxon>Clostridia</taxon>
        <taxon>Eubacteriales</taxon>
        <taxon>Clostridiaceae</taxon>
        <taxon>Clostridium</taxon>
    </lineage>
</organism>
<dbReference type="Proteomes" id="UP000030635">
    <property type="component" value="Plasmid pCBJ"/>
</dbReference>
<dbReference type="OrthoDB" id="9924820at2"/>
<evidence type="ECO:0000313" key="2">
    <source>
        <dbReference type="Proteomes" id="UP000030635"/>
    </source>
</evidence>
<dbReference type="AlphaFoldDB" id="A0A0A7G2C8"/>
<name>A0A0A7G2C8_9CLOT</name>
<protein>
    <submittedName>
        <fullName evidence="1">Uncharacterized protein</fullName>
    </submittedName>
</protein>
<reference evidence="1 2" key="1">
    <citation type="journal article" date="2015" name="Infect. Genet. Evol.">
        <title>Genomic sequences of six botulinum neurotoxin-producing strains representing three clostridial species illustrate the mobility and diversity of botulinum neurotoxin genes.</title>
        <authorList>
            <person name="Smith T.J."/>
            <person name="Hill K.K."/>
            <person name="Xie G."/>
            <person name="Foley B.T."/>
            <person name="Williamson C.H."/>
            <person name="Foster J.T."/>
            <person name="Johnson S.L."/>
            <person name="Chertkov O."/>
            <person name="Teshima H."/>
            <person name="Gibbons H.S."/>
            <person name="Johnsky L.A."/>
            <person name="Karavis M.A."/>
            <person name="Smith L.A."/>
        </authorList>
    </citation>
    <scope>NUCLEOTIDE SEQUENCE [LARGE SCALE GENOMIC DNA]</scope>
    <source>
        <strain evidence="1 2">Sullivan</strain>
        <plasmid evidence="1">pCBJ</plasmid>
    </source>
</reference>
<proteinExistence type="predicted"/>
<accession>A0A0A7G2C8</accession>
<gene>
    <name evidence="1" type="ORF">U729_3100</name>
</gene>
<dbReference type="KEGG" id="cbv:U729_3100"/>
<keyword evidence="2" id="KW-1185">Reference proteome</keyword>
<sequence>MKGKVTENIREYMNSMSKRNFSYLQVSAIANAIKEEYYDRKKLGIIIKTKTKEGREELNKRAADIANRKLNIKNITKDDVRLYKKCLAEEYTNRTGKCAWGFKELRSRLGYDPETALEIRC</sequence>